<dbReference type="InterPro" id="IPR007523">
    <property type="entry name" value="NDUFAF3/AAMDC"/>
</dbReference>
<dbReference type="SUPFAM" id="SSF64076">
    <property type="entry name" value="MTH938-like"/>
    <property type="match status" value="1"/>
</dbReference>
<protein>
    <submittedName>
        <fullName evidence="2">Uncharacterized conserved protein, contains Mth938-like domain</fullName>
    </submittedName>
</protein>
<dbReference type="STRING" id="655353.SAMN04488056_108134"/>
<dbReference type="PANTHER" id="PTHR21192">
    <property type="entry name" value="NUCLEAR PROTEIN E3-3"/>
    <property type="match status" value="1"/>
</dbReference>
<dbReference type="EMBL" id="FOVR01000008">
    <property type="protein sequence ID" value="SFO57226.1"/>
    <property type="molecule type" value="Genomic_DNA"/>
</dbReference>
<dbReference type="Pfam" id="PF04430">
    <property type="entry name" value="DUF498"/>
    <property type="match status" value="1"/>
</dbReference>
<dbReference type="CDD" id="cd00248">
    <property type="entry name" value="Mth938-like"/>
    <property type="match status" value="1"/>
</dbReference>
<reference evidence="2 3" key="1">
    <citation type="submission" date="2016-10" db="EMBL/GenBank/DDBJ databases">
        <authorList>
            <person name="de Groot N.N."/>
        </authorList>
    </citation>
    <scope>NUCLEOTIDE SEQUENCE [LARGE SCALE GENOMIC DNA]</scope>
    <source>
        <strain evidence="2 3">CGMCC 1.9157</strain>
    </source>
</reference>
<dbReference type="Proteomes" id="UP000199236">
    <property type="component" value="Unassembled WGS sequence"/>
</dbReference>
<organism evidence="2 3">
    <name type="scientific">Cohaesibacter marisflavi</name>
    <dbReference type="NCBI Taxonomy" id="655353"/>
    <lineage>
        <taxon>Bacteria</taxon>
        <taxon>Pseudomonadati</taxon>
        <taxon>Pseudomonadota</taxon>
        <taxon>Alphaproteobacteria</taxon>
        <taxon>Hyphomicrobiales</taxon>
        <taxon>Cohaesibacteraceae</taxon>
    </lineage>
</organism>
<name>A0A1I5IAS0_9HYPH</name>
<evidence type="ECO:0000313" key="3">
    <source>
        <dbReference type="Proteomes" id="UP000199236"/>
    </source>
</evidence>
<feature type="region of interest" description="Disordered" evidence="1">
    <location>
        <begin position="11"/>
        <end position="39"/>
    </location>
</feature>
<gene>
    <name evidence="2" type="ORF">SAMN04488056_108134</name>
</gene>
<accession>A0A1I5IAS0</accession>
<dbReference type="AlphaFoldDB" id="A0A1I5IAS0"/>
<proteinExistence type="predicted"/>
<evidence type="ECO:0000256" key="1">
    <source>
        <dbReference type="SAM" id="MobiDB-lite"/>
    </source>
</evidence>
<dbReference type="Gene3D" id="3.40.1230.10">
    <property type="entry name" value="MTH938-like"/>
    <property type="match status" value="1"/>
</dbReference>
<dbReference type="InterPro" id="IPR036748">
    <property type="entry name" value="MTH938-like_sf"/>
</dbReference>
<dbReference type="PANTHER" id="PTHR21192:SF2">
    <property type="entry name" value="NADH DEHYDROGENASE [UBIQUINONE] 1 ALPHA SUBCOMPLEX ASSEMBLY FACTOR 3"/>
    <property type="match status" value="1"/>
</dbReference>
<sequence>MVFKWLQGKKASPNLKDNSHAGETTSGVDTDPTVETDQDTMAPASGLEMTDAYYPGHDPIDFYGNGGFRFGEMSHQGAILFLPSGVHRWDVETVNALTTDHFAKLLAESRDIELLILGTGNLIVPLAQSLANHMRQAGIKLDIMNTGAAVRTLNILLSEDRAVAAALFPVS</sequence>
<evidence type="ECO:0000313" key="2">
    <source>
        <dbReference type="EMBL" id="SFO57226.1"/>
    </source>
</evidence>
<keyword evidence="3" id="KW-1185">Reference proteome</keyword>